<evidence type="ECO:0000256" key="4">
    <source>
        <dbReference type="ARBA" id="ARBA00022679"/>
    </source>
</evidence>
<keyword evidence="4 9" id="KW-0808">Transferase</keyword>
<comment type="caution">
    <text evidence="13">The sequence shown here is derived from an EMBL/GenBank/DDBJ whole genome shotgun (WGS) entry which is preliminary data.</text>
</comment>
<dbReference type="InterPro" id="IPR046938">
    <property type="entry name" value="DNA_clamp_sf"/>
</dbReference>
<dbReference type="EMBL" id="MFMU01000022">
    <property type="protein sequence ID" value="OGG92678.1"/>
    <property type="molecule type" value="Genomic_DNA"/>
</dbReference>
<dbReference type="STRING" id="1798533.A2609_00490"/>
<evidence type="ECO:0000256" key="7">
    <source>
        <dbReference type="ARBA" id="ARBA00022932"/>
    </source>
</evidence>
<evidence type="ECO:0000256" key="6">
    <source>
        <dbReference type="ARBA" id="ARBA00022705"/>
    </source>
</evidence>
<reference evidence="13 14" key="1">
    <citation type="journal article" date="2016" name="Nat. Commun.">
        <title>Thousands of microbial genomes shed light on interconnected biogeochemical processes in an aquifer system.</title>
        <authorList>
            <person name="Anantharaman K."/>
            <person name="Brown C.T."/>
            <person name="Hug L.A."/>
            <person name="Sharon I."/>
            <person name="Castelle C.J."/>
            <person name="Probst A.J."/>
            <person name="Thomas B.C."/>
            <person name="Singh A."/>
            <person name="Wilkins M.J."/>
            <person name="Karaoz U."/>
            <person name="Brodie E.L."/>
            <person name="Williams K.H."/>
            <person name="Hubbard S.S."/>
            <person name="Banfield J.F."/>
        </authorList>
    </citation>
    <scope>NUCLEOTIDE SEQUENCE [LARGE SCALE GENOMIC DNA]</scope>
</reference>
<dbReference type="PANTHER" id="PTHR30478:SF0">
    <property type="entry name" value="BETA SLIDING CLAMP"/>
    <property type="match status" value="1"/>
</dbReference>
<feature type="domain" description="DNA polymerase III beta sliding clamp central" evidence="11">
    <location>
        <begin position="136"/>
        <end position="242"/>
    </location>
</feature>
<gene>
    <name evidence="13" type="ORF">A2609_00490</name>
</gene>
<dbReference type="CDD" id="cd00140">
    <property type="entry name" value="beta_clamp"/>
    <property type="match status" value="1"/>
</dbReference>
<dbReference type="Pfam" id="PF00712">
    <property type="entry name" value="DNA_pol3_beta"/>
    <property type="match status" value="1"/>
</dbReference>
<dbReference type="GO" id="GO:0003887">
    <property type="term" value="F:DNA-directed DNA polymerase activity"/>
    <property type="evidence" value="ECO:0007669"/>
    <property type="project" value="UniProtKB-UniRule"/>
</dbReference>
<dbReference type="PIRSF" id="PIRSF000804">
    <property type="entry name" value="DNA_pol_III_b"/>
    <property type="match status" value="1"/>
</dbReference>
<dbReference type="Pfam" id="PF02767">
    <property type="entry name" value="DNA_pol3_beta_2"/>
    <property type="match status" value="1"/>
</dbReference>
<evidence type="ECO:0000256" key="8">
    <source>
        <dbReference type="ARBA" id="ARBA00023125"/>
    </source>
</evidence>
<dbReference type="Gene3D" id="3.70.10.10">
    <property type="match status" value="1"/>
</dbReference>
<dbReference type="Pfam" id="PF02768">
    <property type="entry name" value="DNA_pol3_beta_3"/>
    <property type="match status" value="1"/>
</dbReference>
<dbReference type="PANTHER" id="PTHR30478">
    <property type="entry name" value="DNA POLYMERASE III SUBUNIT BETA"/>
    <property type="match status" value="1"/>
</dbReference>
<comment type="subcellular location">
    <subcellularLocation>
        <location evidence="1 9">Cytoplasm</location>
    </subcellularLocation>
</comment>
<evidence type="ECO:0000259" key="12">
    <source>
        <dbReference type="Pfam" id="PF02768"/>
    </source>
</evidence>
<protein>
    <recommendedName>
        <fullName evidence="9">Beta sliding clamp</fullName>
    </recommendedName>
</protein>
<name>A0A1F6G3I9_9BACT</name>
<keyword evidence="7 9" id="KW-0239">DNA-directed DNA polymerase</keyword>
<sequence length="366" mass="39510">MNISIEKKLFSEAVHIVARFAEKKNSTLPALSSILIIAGDEGIKMRATNLETGIDLKLKGEVKNEGVVAIPATLLQQIASSLSYGGDITLEHIGDIISIKSGTGKSSIKTVAYDDFPSIPFPENPKNRIIISGVLLRTLFTSIASCASSSTIRPELSSIYLSIEGGILTAVATDSFRLAEKKVPLINKGIQGKFLIPAKNALDIAQALPDEDIIMSFDEHQCAFVSTFGMLVSRLTNAVYPDYRQIIPKESIVEAVVLRKDFETAIKQTTIFSDSFQKVNLSFDPKKNIIALFARNTEVGESVETLSAQVSGSPLDISFNHRYLSAILSLTGAESLSFLAAGIGRPLIIKGVGDTSLLYLVSPMNQ</sequence>
<comment type="similarity">
    <text evidence="2 9">Belongs to the beta sliding clamp family.</text>
</comment>
<feature type="domain" description="DNA polymerase III beta sliding clamp N-terminal" evidence="10">
    <location>
        <begin position="1"/>
        <end position="120"/>
    </location>
</feature>
<evidence type="ECO:0000256" key="1">
    <source>
        <dbReference type="ARBA" id="ARBA00004496"/>
    </source>
</evidence>
<evidence type="ECO:0000256" key="2">
    <source>
        <dbReference type="ARBA" id="ARBA00010752"/>
    </source>
</evidence>
<keyword evidence="3 9" id="KW-0963">Cytoplasm</keyword>
<keyword evidence="8" id="KW-0238">DNA-binding</keyword>
<keyword evidence="5 9" id="KW-0548">Nucleotidyltransferase</keyword>
<evidence type="ECO:0000259" key="11">
    <source>
        <dbReference type="Pfam" id="PF02767"/>
    </source>
</evidence>
<dbReference type="GO" id="GO:0009360">
    <property type="term" value="C:DNA polymerase III complex"/>
    <property type="evidence" value="ECO:0007669"/>
    <property type="project" value="InterPro"/>
</dbReference>
<dbReference type="GO" id="GO:0005737">
    <property type="term" value="C:cytoplasm"/>
    <property type="evidence" value="ECO:0007669"/>
    <property type="project" value="UniProtKB-SubCell"/>
</dbReference>
<dbReference type="Proteomes" id="UP000176867">
    <property type="component" value="Unassembled WGS sequence"/>
</dbReference>
<dbReference type="InterPro" id="IPR022635">
    <property type="entry name" value="DNA_polIII_beta_C"/>
</dbReference>
<evidence type="ECO:0000259" key="10">
    <source>
        <dbReference type="Pfam" id="PF00712"/>
    </source>
</evidence>
<evidence type="ECO:0000256" key="5">
    <source>
        <dbReference type="ARBA" id="ARBA00022695"/>
    </source>
</evidence>
<evidence type="ECO:0000313" key="14">
    <source>
        <dbReference type="Proteomes" id="UP000176867"/>
    </source>
</evidence>
<dbReference type="SUPFAM" id="SSF55979">
    <property type="entry name" value="DNA clamp"/>
    <property type="match status" value="3"/>
</dbReference>
<dbReference type="Gene3D" id="3.10.150.10">
    <property type="entry name" value="DNA Polymerase III, subunit A, domain 2"/>
    <property type="match status" value="1"/>
</dbReference>
<dbReference type="GO" id="GO:0008408">
    <property type="term" value="F:3'-5' exonuclease activity"/>
    <property type="evidence" value="ECO:0007669"/>
    <property type="project" value="InterPro"/>
</dbReference>
<dbReference type="AlphaFoldDB" id="A0A1F6G3I9"/>
<evidence type="ECO:0000256" key="3">
    <source>
        <dbReference type="ARBA" id="ARBA00022490"/>
    </source>
</evidence>
<dbReference type="InterPro" id="IPR022634">
    <property type="entry name" value="DNA_polIII_beta_N"/>
</dbReference>
<dbReference type="InterPro" id="IPR001001">
    <property type="entry name" value="DNA_polIII_beta"/>
</dbReference>
<comment type="subunit">
    <text evidence="9">Forms a ring-shaped head-to-tail homodimer around DNA.</text>
</comment>
<dbReference type="NCBIfam" id="TIGR00663">
    <property type="entry name" value="dnan"/>
    <property type="match status" value="1"/>
</dbReference>
<dbReference type="SMART" id="SM00480">
    <property type="entry name" value="POL3Bc"/>
    <property type="match status" value="1"/>
</dbReference>
<accession>A0A1F6G3I9</accession>
<dbReference type="InterPro" id="IPR022637">
    <property type="entry name" value="DNA_polIII_beta_cen"/>
</dbReference>
<comment type="function">
    <text evidence="9">Confers DNA tethering and processivity to DNA polymerases and other proteins. Acts as a clamp, forming a ring around DNA (a reaction catalyzed by the clamp-loading complex) which diffuses in an ATP-independent manner freely and bidirectionally along dsDNA. Initially characterized for its ability to contact the catalytic subunit of DNA polymerase III (Pol III), a complex, multichain enzyme responsible for most of the replicative synthesis in bacteria; Pol III exhibits 3'-5' exonuclease proofreading activity. The beta chain is required for initiation of replication as well as for processivity of DNA replication.</text>
</comment>
<evidence type="ECO:0000313" key="13">
    <source>
        <dbReference type="EMBL" id="OGG92678.1"/>
    </source>
</evidence>
<dbReference type="GO" id="GO:0006271">
    <property type="term" value="P:DNA strand elongation involved in DNA replication"/>
    <property type="evidence" value="ECO:0007669"/>
    <property type="project" value="TreeGrafter"/>
</dbReference>
<feature type="domain" description="DNA polymerase III beta sliding clamp C-terminal" evidence="12">
    <location>
        <begin position="244"/>
        <end position="364"/>
    </location>
</feature>
<proteinExistence type="inferred from homology"/>
<evidence type="ECO:0000256" key="9">
    <source>
        <dbReference type="PIRNR" id="PIRNR000804"/>
    </source>
</evidence>
<organism evidence="13 14">
    <name type="scientific">Candidatus Kaiserbacteria bacterium RIFOXYD1_FULL_47_14</name>
    <dbReference type="NCBI Taxonomy" id="1798533"/>
    <lineage>
        <taxon>Bacteria</taxon>
        <taxon>Candidatus Kaiseribacteriota</taxon>
    </lineage>
</organism>
<keyword evidence="6 9" id="KW-0235">DNA replication</keyword>
<dbReference type="GO" id="GO:0003677">
    <property type="term" value="F:DNA binding"/>
    <property type="evidence" value="ECO:0007669"/>
    <property type="project" value="UniProtKB-UniRule"/>
</dbReference>